<dbReference type="Pfam" id="PF01797">
    <property type="entry name" value="Y1_Tnp"/>
    <property type="match status" value="1"/>
</dbReference>
<dbReference type="GO" id="GO:0003677">
    <property type="term" value="F:DNA binding"/>
    <property type="evidence" value="ECO:0007669"/>
    <property type="project" value="InterPro"/>
</dbReference>
<evidence type="ECO:0000313" key="2">
    <source>
        <dbReference type="EMBL" id="MXP13343.1"/>
    </source>
</evidence>
<dbReference type="Gene3D" id="3.30.70.1290">
    <property type="entry name" value="Transposase IS200-like"/>
    <property type="match status" value="1"/>
</dbReference>
<gene>
    <name evidence="2" type="ORF">GRI44_01055</name>
</gene>
<comment type="caution">
    <text evidence="2">The sequence shown here is derived from an EMBL/GenBank/DDBJ whole genome shotgun (WGS) entry which is preliminary data.</text>
</comment>
<name>A0A6L7GBK3_9SPHN</name>
<evidence type="ECO:0000259" key="1">
    <source>
        <dbReference type="Pfam" id="PF01797"/>
    </source>
</evidence>
<dbReference type="OrthoDB" id="9798161at2"/>
<feature type="domain" description="Transposase IS200-like" evidence="1">
    <location>
        <begin position="4"/>
        <end position="38"/>
    </location>
</feature>
<dbReference type="InterPro" id="IPR002686">
    <property type="entry name" value="Transposase_17"/>
</dbReference>
<organism evidence="2 3">
    <name type="scientific">Allopontixanthobacter confluentis</name>
    <dbReference type="NCBI Taxonomy" id="1849021"/>
    <lineage>
        <taxon>Bacteria</taxon>
        <taxon>Pseudomonadati</taxon>
        <taxon>Pseudomonadota</taxon>
        <taxon>Alphaproteobacteria</taxon>
        <taxon>Sphingomonadales</taxon>
        <taxon>Erythrobacteraceae</taxon>
        <taxon>Allopontixanthobacter</taxon>
    </lineage>
</organism>
<keyword evidence="3" id="KW-1185">Reference proteome</keyword>
<proteinExistence type="predicted"/>
<accession>A0A6L7GBK3</accession>
<dbReference type="AlphaFoldDB" id="A0A6L7GBK3"/>
<dbReference type="Proteomes" id="UP000473531">
    <property type="component" value="Unassembled WGS sequence"/>
</dbReference>
<reference evidence="2 3" key="1">
    <citation type="submission" date="2019-12" db="EMBL/GenBank/DDBJ databases">
        <title>Genomic-based taxomic classification of the family Erythrobacteraceae.</title>
        <authorList>
            <person name="Xu L."/>
        </authorList>
    </citation>
    <scope>NUCLEOTIDE SEQUENCE [LARGE SCALE GENOMIC DNA]</scope>
    <source>
        <strain evidence="2 3">KCTC 52259</strain>
    </source>
</reference>
<dbReference type="EMBL" id="WTYU01000001">
    <property type="protein sequence ID" value="MXP13343.1"/>
    <property type="molecule type" value="Genomic_DNA"/>
</dbReference>
<dbReference type="RefSeq" id="WP_160599450.1">
    <property type="nucleotide sequence ID" value="NZ_WTYU01000001.1"/>
</dbReference>
<evidence type="ECO:0000313" key="3">
    <source>
        <dbReference type="Proteomes" id="UP000473531"/>
    </source>
</evidence>
<protein>
    <recommendedName>
        <fullName evidence="1">Transposase IS200-like domain-containing protein</fullName>
    </recommendedName>
</protein>
<dbReference type="GO" id="GO:0006313">
    <property type="term" value="P:DNA transposition"/>
    <property type="evidence" value="ECO:0007669"/>
    <property type="project" value="InterPro"/>
</dbReference>
<dbReference type="GO" id="GO:0004803">
    <property type="term" value="F:transposase activity"/>
    <property type="evidence" value="ECO:0007669"/>
    <property type="project" value="InterPro"/>
</dbReference>
<dbReference type="InterPro" id="IPR036515">
    <property type="entry name" value="Transposase_17_sf"/>
</dbReference>
<dbReference type="SUPFAM" id="SSF143422">
    <property type="entry name" value="Transposase IS200-like"/>
    <property type="match status" value="1"/>
</dbReference>
<sequence length="45" mass="5090">MPHSEVRTRVRDIIRQVCCEMGVTIINGVLSRDHVHLLSFIAVTS</sequence>